<name>A0A834TTR7_9FABA</name>
<evidence type="ECO:0000256" key="1">
    <source>
        <dbReference type="SAM" id="MobiDB-lite"/>
    </source>
</evidence>
<dbReference type="AlphaFoldDB" id="A0A834TTR7"/>
<keyword evidence="3" id="KW-1185">Reference proteome</keyword>
<protein>
    <submittedName>
        <fullName evidence="2">Uncharacterized protein</fullName>
    </submittedName>
</protein>
<reference evidence="2" key="1">
    <citation type="submission" date="2020-09" db="EMBL/GenBank/DDBJ databases">
        <title>Genome-Enabled Discovery of Anthraquinone Biosynthesis in Senna tora.</title>
        <authorList>
            <person name="Kang S.-H."/>
            <person name="Pandey R.P."/>
            <person name="Lee C.-M."/>
            <person name="Sim J.-S."/>
            <person name="Jeong J.-T."/>
            <person name="Choi B.-S."/>
            <person name="Jung M."/>
            <person name="Ginzburg D."/>
            <person name="Zhao K."/>
            <person name="Won S.Y."/>
            <person name="Oh T.-J."/>
            <person name="Yu Y."/>
            <person name="Kim N.-H."/>
            <person name="Lee O.R."/>
            <person name="Lee T.-H."/>
            <person name="Bashyal P."/>
            <person name="Kim T.-S."/>
            <person name="Lee W.-H."/>
            <person name="Kawkins C."/>
            <person name="Kim C.-K."/>
            <person name="Kim J.S."/>
            <person name="Ahn B.O."/>
            <person name="Rhee S.Y."/>
            <person name="Sohng J.K."/>
        </authorList>
    </citation>
    <scope>NUCLEOTIDE SEQUENCE</scope>
    <source>
        <tissue evidence="2">Leaf</tissue>
    </source>
</reference>
<comment type="caution">
    <text evidence="2">The sequence shown here is derived from an EMBL/GenBank/DDBJ whole genome shotgun (WGS) entry which is preliminary data.</text>
</comment>
<accession>A0A834TTR7</accession>
<dbReference type="EMBL" id="JAAIUW010000006">
    <property type="protein sequence ID" value="KAF7828328.1"/>
    <property type="molecule type" value="Genomic_DNA"/>
</dbReference>
<evidence type="ECO:0000313" key="3">
    <source>
        <dbReference type="Proteomes" id="UP000634136"/>
    </source>
</evidence>
<proteinExistence type="predicted"/>
<sequence>MSPLRPPVPTPPKWSTEWDGRQNGEGHQVGPNTWHLFVIPPTPHLFDLIIIV</sequence>
<feature type="compositionally biased region" description="Pro residues" evidence="1">
    <location>
        <begin position="1"/>
        <end position="12"/>
    </location>
</feature>
<feature type="region of interest" description="Disordered" evidence="1">
    <location>
        <begin position="1"/>
        <end position="29"/>
    </location>
</feature>
<gene>
    <name evidence="2" type="ORF">G2W53_019492</name>
</gene>
<dbReference type="Proteomes" id="UP000634136">
    <property type="component" value="Unassembled WGS sequence"/>
</dbReference>
<organism evidence="2 3">
    <name type="scientific">Senna tora</name>
    <dbReference type="NCBI Taxonomy" id="362788"/>
    <lineage>
        <taxon>Eukaryota</taxon>
        <taxon>Viridiplantae</taxon>
        <taxon>Streptophyta</taxon>
        <taxon>Embryophyta</taxon>
        <taxon>Tracheophyta</taxon>
        <taxon>Spermatophyta</taxon>
        <taxon>Magnoliopsida</taxon>
        <taxon>eudicotyledons</taxon>
        <taxon>Gunneridae</taxon>
        <taxon>Pentapetalae</taxon>
        <taxon>rosids</taxon>
        <taxon>fabids</taxon>
        <taxon>Fabales</taxon>
        <taxon>Fabaceae</taxon>
        <taxon>Caesalpinioideae</taxon>
        <taxon>Cassia clade</taxon>
        <taxon>Senna</taxon>
    </lineage>
</organism>
<evidence type="ECO:0000313" key="2">
    <source>
        <dbReference type="EMBL" id="KAF7828328.1"/>
    </source>
</evidence>